<dbReference type="RefSeq" id="WP_171353746.1">
    <property type="nucleotide sequence ID" value="NZ_VTXP01000015.1"/>
</dbReference>
<dbReference type="EMBL" id="VTXP01000015">
    <property type="protein sequence ID" value="NOJ25250.1"/>
    <property type="molecule type" value="Genomic_DNA"/>
</dbReference>
<proteinExistence type="predicted"/>
<comment type="caution">
    <text evidence="1">The sequence shown here is derived from an EMBL/GenBank/DDBJ whole genome shotgun (WGS) entry which is preliminary data.</text>
</comment>
<dbReference type="AlphaFoldDB" id="A0AAP6ZNF4"/>
<evidence type="ECO:0000313" key="1">
    <source>
        <dbReference type="EMBL" id="NOJ25250.1"/>
    </source>
</evidence>
<organism evidence="1 2">
    <name type="scientific">Vibrio coralliilyticus</name>
    <dbReference type="NCBI Taxonomy" id="190893"/>
    <lineage>
        <taxon>Bacteria</taxon>
        <taxon>Pseudomonadati</taxon>
        <taxon>Pseudomonadota</taxon>
        <taxon>Gammaproteobacteria</taxon>
        <taxon>Vibrionales</taxon>
        <taxon>Vibrionaceae</taxon>
        <taxon>Vibrio</taxon>
    </lineage>
</organism>
<protein>
    <submittedName>
        <fullName evidence="1">Uncharacterized protein</fullName>
    </submittedName>
</protein>
<gene>
    <name evidence="1" type="ORF">F0238_21225</name>
</gene>
<name>A0AAP6ZNF4_9VIBR</name>
<reference evidence="1 2" key="1">
    <citation type="submission" date="2019-09" db="EMBL/GenBank/DDBJ databases">
        <title>Draft genome sequencing and comparative genomics of hatchery-associated Vibrios.</title>
        <authorList>
            <person name="Kehlet-Delgado H."/>
            <person name="Mueller R.S."/>
        </authorList>
    </citation>
    <scope>NUCLEOTIDE SEQUENCE [LARGE SCALE GENOMIC DNA]</scope>
    <source>
        <strain evidence="1 2">09-121-3</strain>
    </source>
</reference>
<sequence>MSDIKQEIEKGIELLWLCQKLQSEKDGIERPTHSLLDKSKTLDQFSKDVSRSATNMAALYKLFPMEDRLSTIGLKLEKKGLIKVGYGESYAEGALAYIESNL</sequence>
<evidence type="ECO:0000313" key="2">
    <source>
        <dbReference type="Proteomes" id="UP000576645"/>
    </source>
</evidence>
<accession>A0AAP6ZNF4</accession>
<dbReference type="Proteomes" id="UP000576645">
    <property type="component" value="Unassembled WGS sequence"/>
</dbReference>